<protein>
    <submittedName>
        <fullName evidence="1">Uncharacterized protein</fullName>
    </submittedName>
</protein>
<comment type="caution">
    <text evidence="1">The sequence shown here is derived from an EMBL/GenBank/DDBJ whole genome shotgun (WGS) entry which is preliminary data.</text>
</comment>
<name>F7R0B9_9LACO</name>
<proteinExistence type="predicted"/>
<organism evidence="1 2">
    <name type="scientific">Ligilactobacillus ruminis SPM0211</name>
    <dbReference type="NCBI Taxonomy" id="1040964"/>
    <lineage>
        <taxon>Bacteria</taxon>
        <taxon>Bacillati</taxon>
        <taxon>Bacillota</taxon>
        <taxon>Bacilli</taxon>
        <taxon>Lactobacillales</taxon>
        <taxon>Lactobacillaceae</taxon>
        <taxon>Ligilactobacillus</taxon>
    </lineage>
</organism>
<dbReference type="Proteomes" id="UP000002971">
    <property type="component" value="Unassembled WGS sequence"/>
</dbReference>
<dbReference type="AlphaFoldDB" id="F7R0B9"/>
<evidence type="ECO:0000313" key="2">
    <source>
        <dbReference type="Proteomes" id="UP000002971"/>
    </source>
</evidence>
<accession>F7R0B9</accession>
<sequence>MHINYAFPFSTIFRQKLLKIIENLIDNSFFYDYYC</sequence>
<evidence type="ECO:0000313" key="1">
    <source>
        <dbReference type="EMBL" id="EGM51734.1"/>
    </source>
</evidence>
<gene>
    <name evidence="1" type="ORF">LRU_01248</name>
</gene>
<reference evidence="1 2" key="1">
    <citation type="journal article" date="2011" name="J. Bacteriol.">
        <title>Genome Sequence of Lactobacillus ruminis SPM0211, Isolated from a Fecal Sample from a Healthy Korean.</title>
        <authorList>
            <person name="Lee S."/>
            <person name="Cho Y.J."/>
            <person name="Lee A.H."/>
            <person name="Chun J."/>
            <person name="Ha N.J."/>
            <person name="Ko G."/>
        </authorList>
    </citation>
    <scope>NUCLEOTIDE SEQUENCE [LARGE SCALE GENOMIC DNA]</scope>
    <source>
        <strain evidence="1 2">SPM0211</strain>
    </source>
</reference>
<dbReference type="EMBL" id="AFOJ01000005">
    <property type="protein sequence ID" value="EGM51734.1"/>
    <property type="molecule type" value="Genomic_DNA"/>
</dbReference>